<dbReference type="EC" id="2.7.13.3" evidence="2"/>
<dbReference type="InterPro" id="IPR001610">
    <property type="entry name" value="PAC"/>
</dbReference>
<dbReference type="CDD" id="cd00082">
    <property type="entry name" value="HisKA"/>
    <property type="match status" value="1"/>
</dbReference>
<evidence type="ECO:0000313" key="10">
    <source>
        <dbReference type="EMBL" id="MUV15715.1"/>
    </source>
</evidence>
<evidence type="ECO:0000256" key="1">
    <source>
        <dbReference type="ARBA" id="ARBA00000085"/>
    </source>
</evidence>
<sequence>MTAPSSQSPASRSCGGAGAYVVDFEALFRHSPNPYMVVDRDLRYLAVNQAYASIVGATTDALVGRRVFDAFPGDTDTDGHSESDAVRRSMLRVFQTGRPDMLALVPYTIERESPEGRLVEERYWSATHTPIFDASGQVYAVLQHTTDVTDVQRTRAELEAARQAQGATPEQLWQGVVSRARAVQDANSALEAQRSHLMSLFAQAPGFMAVISGPDYVFEIANPAYEELVGRRDLIGRKLAEALPEIMEQNYLQLLDQVRETKRRFVGRGMEVKLASSGGELHPRFVDFVFQPIVGDDGQAAAIFVQGHDVTDREAALDALRESEQRFRTIAEMIPQMVWSTLPDGYHDYYNRQWYAYTGVPEGSTDGEGWNGMFHPEDQPRAWERWRHSLLTGEPYEIEYRLRHRSGEYRWTLGRALPIRDATGTIVRWMGTCTEIHEQKLVQEALERSEYSLRDADQRKDRFLATLAHELRNPLAPISTAASLLRLSPDDPVRVRAASEIIERQVQHMTHLVNDLLDVSRVTQGQAVLDVREMDLAQAVREALEQVAPMIERKRHQVRVSLPEGPVRVLGDAARMRQVFANLLVNAAKYTPEGGHIDVRFHVENHLACIEVEDDGVGMDAALIPRVFNLFVQAESTPDRNEGGLGIGLSLVRSLVHLHGGTIKATSPGLGQGSRFRVCLPVDLPVAPRLAAV</sequence>
<dbReference type="Gene3D" id="3.30.450.20">
    <property type="entry name" value="PAS domain"/>
    <property type="match status" value="3"/>
</dbReference>
<dbReference type="PROSITE" id="PS50109">
    <property type="entry name" value="HIS_KIN"/>
    <property type="match status" value="1"/>
</dbReference>
<protein>
    <recommendedName>
        <fullName evidence="2">histidine kinase</fullName>
        <ecNumber evidence="2">2.7.13.3</ecNumber>
    </recommendedName>
</protein>
<dbReference type="CDD" id="cd00130">
    <property type="entry name" value="PAS"/>
    <property type="match status" value="2"/>
</dbReference>
<evidence type="ECO:0000259" key="8">
    <source>
        <dbReference type="PROSITE" id="PS50109"/>
    </source>
</evidence>
<evidence type="ECO:0000256" key="7">
    <source>
        <dbReference type="ARBA" id="ARBA00023136"/>
    </source>
</evidence>
<dbReference type="Pfam" id="PF00512">
    <property type="entry name" value="HisKA"/>
    <property type="match status" value="1"/>
</dbReference>
<keyword evidence="5" id="KW-0418">Kinase</keyword>
<evidence type="ECO:0000256" key="5">
    <source>
        <dbReference type="ARBA" id="ARBA00022777"/>
    </source>
</evidence>
<evidence type="ECO:0000313" key="11">
    <source>
        <dbReference type="Proteomes" id="UP000479692"/>
    </source>
</evidence>
<dbReference type="CDD" id="cd00075">
    <property type="entry name" value="HATPase"/>
    <property type="match status" value="1"/>
</dbReference>
<dbReference type="PRINTS" id="PR00344">
    <property type="entry name" value="BCTRLSENSOR"/>
</dbReference>
<dbReference type="InterPro" id="IPR036097">
    <property type="entry name" value="HisK_dim/P_sf"/>
</dbReference>
<dbReference type="Pfam" id="PF08447">
    <property type="entry name" value="PAS_3"/>
    <property type="match status" value="1"/>
</dbReference>
<dbReference type="EMBL" id="WOXT01000006">
    <property type="protein sequence ID" value="MUV15715.1"/>
    <property type="molecule type" value="Genomic_DNA"/>
</dbReference>
<dbReference type="FunFam" id="3.30.450.20:FF:000099">
    <property type="entry name" value="Sensory box sensor histidine kinase"/>
    <property type="match status" value="1"/>
</dbReference>
<dbReference type="Gene3D" id="3.30.565.10">
    <property type="entry name" value="Histidine kinase-like ATPase, C-terminal domain"/>
    <property type="match status" value="1"/>
</dbReference>
<dbReference type="PANTHER" id="PTHR43547:SF2">
    <property type="entry name" value="HYBRID SIGNAL TRANSDUCTION HISTIDINE KINASE C"/>
    <property type="match status" value="1"/>
</dbReference>
<dbReference type="InterPro" id="IPR004358">
    <property type="entry name" value="Sig_transdc_His_kin-like_C"/>
</dbReference>
<keyword evidence="3" id="KW-0597">Phosphoprotein</keyword>
<name>A0A7C9HNX8_9GAMM</name>
<dbReference type="InterPro" id="IPR035965">
    <property type="entry name" value="PAS-like_dom_sf"/>
</dbReference>
<dbReference type="InterPro" id="IPR005467">
    <property type="entry name" value="His_kinase_dom"/>
</dbReference>
<dbReference type="PROSITE" id="PS50113">
    <property type="entry name" value="PAC"/>
    <property type="match status" value="3"/>
</dbReference>
<comment type="caution">
    <text evidence="10">The sequence shown here is derived from an EMBL/GenBank/DDBJ whole genome shotgun (WGS) entry which is preliminary data.</text>
</comment>
<dbReference type="SMART" id="SM00086">
    <property type="entry name" value="PAC"/>
    <property type="match status" value="2"/>
</dbReference>
<dbReference type="SMART" id="SM00387">
    <property type="entry name" value="HATPase_c"/>
    <property type="match status" value="1"/>
</dbReference>
<evidence type="ECO:0000256" key="2">
    <source>
        <dbReference type="ARBA" id="ARBA00012438"/>
    </source>
</evidence>
<dbReference type="Pfam" id="PF02518">
    <property type="entry name" value="HATPase_c"/>
    <property type="match status" value="1"/>
</dbReference>
<dbReference type="SMART" id="SM00388">
    <property type="entry name" value="HisKA"/>
    <property type="match status" value="1"/>
</dbReference>
<dbReference type="InterPro" id="IPR036890">
    <property type="entry name" value="HATPase_C_sf"/>
</dbReference>
<dbReference type="NCBIfam" id="TIGR00229">
    <property type="entry name" value="sensory_box"/>
    <property type="match status" value="2"/>
</dbReference>
<dbReference type="InterPro" id="IPR003661">
    <property type="entry name" value="HisK_dim/P_dom"/>
</dbReference>
<dbReference type="PANTHER" id="PTHR43547">
    <property type="entry name" value="TWO-COMPONENT HISTIDINE KINASE"/>
    <property type="match status" value="1"/>
</dbReference>
<dbReference type="AlphaFoldDB" id="A0A7C9HNX8"/>
<dbReference type="SUPFAM" id="SSF55874">
    <property type="entry name" value="ATPase domain of HSP90 chaperone/DNA topoisomerase II/histidine kinase"/>
    <property type="match status" value="1"/>
</dbReference>
<evidence type="ECO:0000256" key="3">
    <source>
        <dbReference type="ARBA" id="ARBA00022553"/>
    </source>
</evidence>
<dbReference type="Gene3D" id="1.10.287.130">
    <property type="match status" value="1"/>
</dbReference>
<reference evidence="10 11" key="1">
    <citation type="submission" date="2019-12" db="EMBL/GenBank/DDBJ databases">
        <authorList>
            <person name="Xu J."/>
        </authorList>
    </citation>
    <scope>NUCLEOTIDE SEQUENCE [LARGE SCALE GENOMIC DNA]</scope>
    <source>
        <strain evidence="10 11">HX-5-24</strain>
    </source>
</reference>
<evidence type="ECO:0000256" key="6">
    <source>
        <dbReference type="ARBA" id="ARBA00023012"/>
    </source>
</evidence>
<keyword evidence="11" id="KW-1185">Reference proteome</keyword>
<dbReference type="SUPFAM" id="SSF55785">
    <property type="entry name" value="PYP-like sensor domain (PAS domain)"/>
    <property type="match status" value="3"/>
</dbReference>
<dbReference type="InterPro" id="IPR000014">
    <property type="entry name" value="PAS"/>
</dbReference>
<dbReference type="InterPro" id="IPR000700">
    <property type="entry name" value="PAS-assoc_C"/>
</dbReference>
<dbReference type="GO" id="GO:0000155">
    <property type="term" value="F:phosphorelay sensor kinase activity"/>
    <property type="evidence" value="ECO:0007669"/>
    <property type="project" value="InterPro"/>
</dbReference>
<feature type="domain" description="PAC" evidence="9">
    <location>
        <begin position="103"/>
        <end position="160"/>
    </location>
</feature>
<feature type="domain" description="PAC" evidence="9">
    <location>
        <begin position="268"/>
        <end position="322"/>
    </location>
</feature>
<dbReference type="Pfam" id="PF08448">
    <property type="entry name" value="PAS_4"/>
    <property type="match status" value="2"/>
</dbReference>
<feature type="domain" description="Histidine kinase" evidence="8">
    <location>
        <begin position="466"/>
        <end position="684"/>
    </location>
</feature>
<keyword evidence="7" id="KW-0472">Membrane</keyword>
<evidence type="ECO:0000259" key="9">
    <source>
        <dbReference type="PROSITE" id="PS50113"/>
    </source>
</evidence>
<gene>
    <name evidence="10" type="ORF">GN331_16050</name>
</gene>
<accession>A0A7C9HNX8</accession>
<dbReference type="SMART" id="SM00091">
    <property type="entry name" value="PAS"/>
    <property type="match status" value="3"/>
</dbReference>
<comment type="catalytic activity">
    <reaction evidence="1">
        <text>ATP + protein L-histidine = ADP + protein N-phospho-L-histidine.</text>
        <dbReference type="EC" id="2.7.13.3"/>
    </reaction>
</comment>
<dbReference type="Proteomes" id="UP000479692">
    <property type="component" value="Unassembled WGS sequence"/>
</dbReference>
<dbReference type="SUPFAM" id="SSF47384">
    <property type="entry name" value="Homodimeric domain of signal transducing histidine kinase"/>
    <property type="match status" value="1"/>
</dbReference>
<evidence type="ECO:0000256" key="4">
    <source>
        <dbReference type="ARBA" id="ARBA00022679"/>
    </source>
</evidence>
<dbReference type="InterPro" id="IPR003594">
    <property type="entry name" value="HATPase_dom"/>
</dbReference>
<dbReference type="FunFam" id="1.10.287.130:FF:000001">
    <property type="entry name" value="Two-component sensor histidine kinase"/>
    <property type="match status" value="1"/>
</dbReference>
<organism evidence="10 11">
    <name type="scientific">Noviluteimonas gilva</name>
    <dbReference type="NCBI Taxonomy" id="2682097"/>
    <lineage>
        <taxon>Bacteria</taxon>
        <taxon>Pseudomonadati</taxon>
        <taxon>Pseudomonadota</taxon>
        <taxon>Gammaproteobacteria</taxon>
        <taxon>Lysobacterales</taxon>
        <taxon>Lysobacteraceae</taxon>
        <taxon>Noviluteimonas</taxon>
    </lineage>
</organism>
<dbReference type="GO" id="GO:0005886">
    <property type="term" value="C:plasma membrane"/>
    <property type="evidence" value="ECO:0007669"/>
    <property type="project" value="UniProtKB-ARBA"/>
</dbReference>
<dbReference type="FunFam" id="3.30.565.10:FF:000006">
    <property type="entry name" value="Sensor histidine kinase WalK"/>
    <property type="match status" value="1"/>
</dbReference>
<dbReference type="InterPro" id="IPR013656">
    <property type="entry name" value="PAS_4"/>
</dbReference>
<keyword evidence="4" id="KW-0808">Transferase</keyword>
<feature type="domain" description="PAC" evidence="9">
    <location>
        <begin position="396"/>
        <end position="448"/>
    </location>
</feature>
<proteinExistence type="predicted"/>
<keyword evidence="6" id="KW-0902">Two-component regulatory system</keyword>
<dbReference type="InterPro" id="IPR013655">
    <property type="entry name" value="PAS_fold_3"/>
</dbReference>